<feature type="domain" description="pPIWI-RE RNaseH" evidence="2">
    <location>
        <begin position="636"/>
        <end position="883"/>
    </location>
</feature>
<sequence>MTMVNSLDLAAWALASRGDVIPLTTFRMDGRSYSTLVDWTRVQTKREDAPATAVLRGLHEVVSLFVPDVAFVTIGRGQGLEMTFTGHVANDADRRARLRLALSTWLGTVYKDGTTPQQRGEVADAALRDANWSVEDVPTALRGRGALACDAPVENQLWDALTAQAVRALAGRRVTFASGHTKRLVPTVPTTGAFEGVELVAFPPNQSPRRGGGYWTEVVTICTANFPERDGIHLLAHMSVRNWGEVRSRTKGRVHRSLDVFLPQVPDLEHLGPQRHGAFPLKVVSDGGPGAARTFTGKWQHREDENVFGVLSRLTGLDGLPTEGGLTPHVSGDGIWVLPRLGSVHGDKFLPGASGVPMPDRLALADAVGRAVEPLGLERLPPIQRRTVRGAKPEVPFTGASEADFAARRAALARALRKVNGLAADAAPVLDLFMFGRRDAAAANLRAAVVEVLGQPDGDGDAMRWADGLQVRLHAHAAGPLSEGLHPWEDPTDEDRRKFPTDSQWRAERARRQTDGNKAARGRMERWVRECRGEVTGACCAVLEIPEEFRDSYDDPFLLAKQVLAGARVLPQIVLVKAAPTPGEDEGDVEHRFFAAFSDLLRSLGVVPVGDGTPQDLAALTVAQVNTSLQAGMRVQSQAVPLAAHVRDGVLWAALPGADGLPDWRPYAEVYLAMTSGGHSRFDRGRKPDNQARFSAFWQQALRDISNRGGGLVLVDAASGRQWIGSMANGKLAFDRLEVGSGNTPLFPSDLPGVRVARVTHGDAKLPSYFHDEDAGWVSGVFAWPGSTRTAFGLKQKPQSNKARKAIATTSRHPDPEAGKAAAREDDDRKFAAIDETCAFFIQPGDDPMAVVQRVNGLRGVHAQFDGYTSLPYPLHELALLKNAITG</sequence>
<keyword evidence="5" id="KW-1185">Reference proteome</keyword>
<feature type="compositionally biased region" description="Basic and acidic residues" evidence="1">
    <location>
        <begin position="486"/>
        <end position="515"/>
    </location>
</feature>
<evidence type="ECO:0000259" key="2">
    <source>
        <dbReference type="Pfam" id="PF13032"/>
    </source>
</evidence>
<evidence type="ECO:0000259" key="3">
    <source>
        <dbReference type="Pfam" id="PF18157"/>
    </source>
</evidence>
<evidence type="ECO:0008006" key="6">
    <source>
        <dbReference type="Google" id="ProtNLM"/>
    </source>
</evidence>
<organism evidence="4 5">
    <name type="scientific">Belnapia rosea</name>
    <dbReference type="NCBI Taxonomy" id="938405"/>
    <lineage>
        <taxon>Bacteria</taxon>
        <taxon>Pseudomonadati</taxon>
        <taxon>Pseudomonadota</taxon>
        <taxon>Alphaproteobacteria</taxon>
        <taxon>Acetobacterales</taxon>
        <taxon>Roseomonadaceae</taxon>
        <taxon>Belnapia</taxon>
    </lineage>
</organism>
<name>A0A1G7C108_9PROT</name>
<dbReference type="Pfam" id="PF13032">
    <property type="entry name" value="RNaseH_pPIWI_RE"/>
    <property type="match status" value="1"/>
</dbReference>
<dbReference type="AlphaFoldDB" id="A0A1G7C108"/>
<feature type="region of interest" description="Disordered" evidence="1">
    <location>
        <begin position="796"/>
        <end position="826"/>
    </location>
</feature>
<feature type="region of interest" description="Disordered" evidence="1">
    <location>
        <begin position="481"/>
        <end position="518"/>
    </location>
</feature>
<dbReference type="Proteomes" id="UP000198925">
    <property type="component" value="Unassembled WGS sequence"/>
</dbReference>
<dbReference type="InterPro" id="IPR024996">
    <property type="entry name" value="RNaseH_pPIWI_RE"/>
</dbReference>
<dbReference type="Pfam" id="PF18157">
    <property type="entry name" value="MID_pPIWI_RE"/>
    <property type="match status" value="1"/>
</dbReference>
<feature type="compositionally biased region" description="Basic and acidic residues" evidence="1">
    <location>
        <begin position="812"/>
        <end position="826"/>
    </location>
</feature>
<dbReference type="InterPro" id="IPR040496">
    <property type="entry name" value="MID_pPIWI_RE"/>
</dbReference>
<dbReference type="EMBL" id="FMZX01000028">
    <property type="protein sequence ID" value="SDE32376.1"/>
    <property type="molecule type" value="Genomic_DNA"/>
</dbReference>
<dbReference type="RefSeq" id="WP_090665020.1">
    <property type="nucleotide sequence ID" value="NZ_FMZX01000028.1"/>
</dbReference>
<evidence type="ECO:0000256" key="1">
    <source>
        <dbReference type="SAM" id="MobiDB-lite"/>
    </source>
</evidence>
<accession>A0A1G7C108</accession>
<reference evidence="4 5" key="1">
    <citation type="submission" date="2016-10" db="EMBL/GenBank/DDBJ databases">
        <authorList>
            <person name="de Groot N.N."/>
        </authorList>
    </citation>
    <scope>NUCLEOTIDE SEQUENCE [LARGE SCALE GENOMIC DNA]</scope>
    <source>
        <strain evidence="4 5">CPCC 100156</strain>
    </source>
</reference>
<gene>
    <name evidence="4" type="ORF">SAMN04487779_102824</name>
</gene>
<protein>
    <recommendedName>
        <fullName evidence="6">DUF3893 domain-containing protein</fullName>
    </recommendedName>
</protein>
<feature type="domain" description="Prokaryotic pPIWI-RE MID" evidence="3">
    <location>
        <begin position="469"/>
        <end position="609"/>
    </location>
</feature>
<evidence type="ECO:0000313" key="4">
    <source>
        <dbReference type="EMBL" id="SDE32376.1"/>
    </source>
</evidence>
<proteinExistence type="predicted"/>
<evidence type="ECO:0000313" key="5">
    <source>
        <dbReference type="Proteomes" id="UP000198925"/>
    </source>
</evidence>